<accession>A0ABR4CEB4</accession>
<dbReference type="EMBL" id="JAZHXI010000009">
    <property type="protein sequence ID" value="KAL2068285.1"/>
    <property type="molecule type" value="Genomic_DNA"/>
</dbReference>
<evidence type="ECO:0000313" key="1">
    <source>
        <dbReference type="EMBL" id="KAL2068285.1"/>
    </source>
</evidence>
<reference evidence="1 2" key="1">
    <citation type="journal article" date="2024" name="Commun. Biol.">
        <title>Comparative genomic analysis of thermophilic fungi reveals convergent evolutionary adaptations and gene losses.</title>
        <authorList>
            <person name="Steindorff A.S."/>
            <person name="Aguilar-Pontes M.V."/>
            <person name="Robinson A.J."/>
            <person name="Andreopoulos B."/>
            <person name="LaButti K."/>
            <person name="Kuo A."/>
            <person name="Mondo S."/>
            <person name="Riley R."/>
            <person name="Otillar R."/>
            <person name="Haridas S."/>
            <person name="Lipzen A."/>
            <person name="Grimwood J."/>
            <person name="Schmutz J."/>
            <person name="Clum A."/>
            <person name="Reid I.D."/>
            <person name="Moisan M.C."/>
            <person name="Butler G."/>
            <person name="Nguyen T.T.M."/>
            <person name="Dewar K."/>
            <person name="Conant G."/>
            <person name="Drula E."/>
            <person name="Henrissat B."/>
            <person name="Hansel C."/>
            <person name="Singer S."/>
            <person name="Hutchinson M.I."/>
            <person name="de Vries R.P."/>
            <person name="Natvig D.O."/>
            <person name="Powell A.J."/>
            <person name="Tsang A."/>
            <person name="Grigoriev I.V."/>
        </authorList>
    </citation>
    <scope>NUCLEOTIDE SEQUENCE [LARGE SCALE GENOMIC DNA]</scope>
    <source>
        <strain evidence="1 2">CBS 494.80</strain>
    </source>
</reference>
<gene>
    <name evidence="1" type="ORF">VTL71DRAFT_16383</name>
</gene>
<sequence length="154" mass="16998">MSLKTFYIDGVKGPKELLFRACHYPAALHADDFGSVPIAPRDDSSCCFLSLVVLEAAAWFRDGSRLTYTCSYPDACQRWRSHCDSQRLILCVRSEDSEIDHSGVQEEEEENKCIGEANTEFGVALTGSGTRWCTSGFLEGDPEAGFFGVQNAII</sequence>
<organism evidence="1 2">
    <name type="scientific">Oculimacula yallundae</name>
    <dbReference type="NCBI Taxonomy" id="86028"/>
    <lineage>
        <taxon>Eukaryota</taxon>
        <taxon>Fungi</taxon>
        <taxon>Dikarya</taxon>
        <taxon>Ascomycota</taxon>
        <taxon>Pezizomycotina</taxon>
        <taxon>Leotiomycetes</taxon>
        <taxon>Helotiales</taxon>
        <taxon>Ploettnerulaceae</taxon>
        <taxon>Oculimacula</taxon>
    </lineage>
</organism>
<protein>
    <submittedName>
        <fullName evidence="1">Uncharacterized protein</fullName>
    </submittedName>
</protein>
<comment type="caution">
    <text evidence="1">The sequence shown here is derived from an EMBL/GenBank/DDBJ whole genome shotgun (WGS) entry which is preliminary data.</text>
</comment>
<evidence type="ECO:0000313" key="2">
    <source>
        <dbReference type="Proteomes" id="UP001595075"/>
    </source>
</evidence>
<proteinExistence type="predicted"/>
<name>A0ABR4CEB4_9HELO</name>
<dbReference type="Proteomes" id="UP001595075">
    <property type="component" value="Unassembled WGS sequence"/>
</dbReference>
<keyword evidence="2" id="KW-1185">Reference proteome</keyword>